<protein>
    <submittedName>
        <fullName evidence="1">Uncharacterized protein</fullName>
    </submittedName>
</protein>
<evidence type="ECO:0000313" key="1">
    <source>
        <dbReference type="EMBL" id="TYG46770.1"/>
    </source>
</evidence>
<dbReference type="EMBL" id="CM017711">
    <property type="protein sequence ID" value="TYG46770.1"/>
    <property type="molecule type" value="Genomic_DNA"/>
</dbReference>
<evidence type="ECO:0000313" key="2">
    <source>
        <dbReference type="Proteomes" id="UP000323506"/>
    </source>
</evidence>
<accession>A0A5D2AQQ7</accession>
<keyword evidence="2" id="KW-1185">Reference proteome</keyword>
<proteinExistence type="predicted"/>
<sequence>MEGFRIRRKFRLRCFNIEGREPRARFGRERKFNRRMMRSLKAFQVAASEIEELYRRTRAVIQLMSEANKLADGWIYEFLIMIENDPLMMNAFEMINAENLDVTSEEHIDQNQDDLYDLLSLMGWLLVLSTTPSSKFKLTFS</sequence>
<dbReference type="AlphaFoldDB" id="A0A5D2AQQ7"/>
<gene>
    <name evidence="1" type="ORF">ES288_D11G282800v1</name>
</gene>
<organism evidence="1 2">
    <name type="scientific">Gossypium darwinii</name>
    <name type="common">Darwin's cotton</name>
    <name type="synonym">Gossypium barbadense var. darwinii</name>
    <dbReference type="NCBI Taxonomy" id="34276"/>
    <lineage>
        <taxon>Eukaryota</taxon>
        <taxon>Viridiplantae</taxon>
        <taxon>Streptophyta</taxon>
        <taxon>Embryophyta</taxon>
        <taxon>Tracheophyta</taxon>
        <taxon>Spermatophyta</taxon>
        <taxon>Magnoliopsida</taxon>
        <taxon>eudicotyledons</taxon>
        <taxon>Gunneridae</taxon>
        <taxon>Pentapetalae</taxon>
        <taxon>rosids</taxon>
        <taxon>malvids</taxon>
        <taxon>Malvales</taxon>
        <taxon>Malvaceae</taxon>
        <taxon>Malvoideae</taxon>
        <taxon>Gossypium</taxon>
    </lineage>
</organism>
<dbReference type="Proteomes" id="UP000323506">
    <property type="component" value="Chromosome D11"/>
</dbReference>
<reference evidence="1 2" key="1">
    <citation type="submission" date="2019-06" db="EMBL/GenBank/DDBJ databases">
        <title>WGS assembly of Gossypium darwinii.</title>
        <authorList>
            <person name="Chen Z.J."/>
            <person name="Sreedasyam A."/>
            <person name="Ando A."/>
            <person name="Song Q."/>
            <person name="De L."/>
            <person name="Hulse-Kemp A."/>
            <person name="Ding M."/>
            <person name="Ye W."/>
            <person name="Kirkbride R."/>
            <person name="Jenkins J."/>
            <person name="Plott C."/>
            <person name="Lovell J."/>
            <person name="Lin Y.-M."/>
            <person name="Vaughn R."/>
            <person name="Liu B."/>
            <person name="Li W."/>
            <person name="Simpson S."/>
            <person name="Scheffler B."/>
            <person name="Saski C."/>
            <person name="Grover C."/>
            <person name="Hu G."/>
            <person name="Conover J."/>
            <person name="Carlson J."/>
            <person name="Shu S."/>
            <person name="Boston L."/>
            <person name="Williams M."/>
            <person name="Peterson D."/>
            <person name="Mcgee K."/>
            <person name="Jones D."/>
            <person name="Wendel J."/>
            <person name="Stelly D."/>
            <person name="Grimwood J."/>
            <person name="Schmutz J."/>
        </authorList>
    </citation>
    <scope>NUCLEOTIDE SEQUENCE [LARGE SCALE GENOMIC DNA]</scope>
    <source>
        <strain evidence="1">1808015.09</strain>
    </source>
</reference>
<name>A0A5D2AQQ7_GOSDA</name>